<reference evidence="1" key="1">
    <citation type="submission" date="2019-09" db="EMBL/GenBank/DDBJ databases">
        <authorList>
            <person name="Rodrigo-Torres L."/>
            <person name="Arahal R. D."/>
            <person name="Lucena T."/>
        </authorList>
    </citation>
    <scope>NUCLEOTIDE SEQUENCE</scope>
    <source>
        <strain evidence="1">ISS653</strain>
    </source>
</reference>
<gene>
    <name evidence="1" type="primary">mcrB</name>
    <name evidence="1" type="ORF">FVB9532_01729</name>
</gene>
<keyword evidence="1" id="KW-0378">Hydrolase</keyword>
<accession>A0AC61Y9A1</accession>
<sequence>MNYWAVGSSFGGTDDRTQEFIKNENWFDGKYDQGDHINENYLKDIRVGDILVMKSSATKGKGHSITFTKVKAIGIVNELLNTHYYKVMWLSNLNELPLDFDGISYRKIIEPLRNDKIKEYVDKALERMQMIKTVELLNYKKQIILQGPPGTGKTYLAKKIANELTKDTIKFNALHKIEVFFENYKVNDDILEHREFVNGLNKAFLNKFEKQELSNLKLDDYVLGIESNDTFCYWLEYKLVHTGKYAGRATKGKIYWDAKNEEYKKNGFIRDIEDNSEAMKKVAKLLEDIVYENVYDYPIGKGFVLKVLYQYHPDKYFPINSEFCLNNVLRLIKQEYKNLNYIEKNKKVQQFFLDLKHKYNSDITNYELMYFLFENFDLKGKLILENDEVVTKGDKKIIQFHPSYTYEDFVRGITINTNESGRLEYEPENKSLAKFAEDALNNKTANYVLIIDEINRANLPSVLGELIYALEYRGDAVESMYAIEEDNKITIPPNLYIIGTMNTADRSVGHIDYAIRRRFAFVDVLPDEGVIANAKAKKLFEEVSKLFVESVDGKKKNSKYLTADFDYKDIQLGHSYFLLKEYKEDDNKDEKQLNELKMRLKYEIKPILLEYVKDGILQEDAKENINDLKVV</sequence>
<comment type="caution">
    <text evidence="1">The sequence shown here is derived from an EMBL/GenBank/DDBJ whole genome shotgun (WGS) entry which is preliminary data.</text>
</comment>
<dbReference type="EC" id="3.1.21.-" evidence="1"/>
<evidence type="ECO:0000313" key="2">
    <source>
        <dbReference type="Proteomes" id="UP000356253"/>
    </source>
</evidence>
<keyword evidence="2" id="KW-1185">Reference proteome</keyword>
<dbReference type="EMBL" id="CABVMM010000006">
    <property type="protein sequence ID" value="VVV00458.1"/>
    <property type="molecule type" value="Genomic_DNA"/>
</dbReference>
<proteinExistence type="predicted"/>
<dbReference type="Proteomes" id="UP000356253">
    <property type="component" value="Unassembled WGS sequence"/>
</dbReference>
<protein>
    <submittedName>
        <fullName evidence="1">5-methylcytosine-specific restriction enzyme B</fullName>
        <ecNumber evidence="1">3.1.21.-</ecNumber>
    </submittedName>
</protein>
<evidence type="ECO:0000313" key="1">
    <source>
        <dbReference type="EMBL" id="VVV00458.1"/>
    </source>
</evidence>
<name>A0AC61Y9A1_9FLAO</name>
<organism evidence="1 2">
    <name type="scientific">Mesonia oceanica</name>
    <dbReference type="NCBI Taxonomy" id="2687242"/>
    <lineage>
        <taxon>Bacteria</taxon>
        <taxon>Pseudomonadati</taxon>
        <taxon>Bacteroidota</taxon>
        <taxon>Flavobacteriia</taxon>
        <taxon>Flavobacteriales</taxon>
        <taxon>Flavobacteriaceae</taxon>
        <taxon>Mesonia</taxon>
    </lineage>
</organism>